<sequence>MNQAAVEQCKVTTTPNYQRGTEEKGVQNLQFAMRAQKETPREMSSYTSSDEPSCCGTVQSDDNTQLSERDGRKECTKPTIRYEVRLTDLQRATFYSFSINTLIFWYRSMQNTIFFVVLK</sequence>
<proteinExistence type="predicted"/>
<protein>
    <submittedName>
        <fullName evidence="2">Uncharacterized protein</fullName>
    </submittedName>
</protein>
<dbReference type="EMBL" id="HBNS01032561">
    <property type="protein sequence ID" value="CAE4627403.1"/>
    <property type="molecule type" value="Transcribed_RNA"/>
</dbReference>
<evidence type="ECO:0000256" key="1">
    <source>
        <dbReference type="SAM" id="MobiDB-lite"/>
    </source>
</evidence>
<reference evidence="2" key="1">
    <citation type="submission" date="2021-01" db="EMBL/GenBank/DDBJ databases">
        <authorList>
            <person name="Corre E."/>
            <person name="Pelletier E."/>
            <person name="Niang G."/>
            <person name="Scheremetjew M."/>
            <person name="Finn R."/>
            <person name="Kale V."/>
            <person name="Holt S."/>
            <person name="Cochrane G."/>
            <person name="Meng A."/>
            <person name="Brown T."/>
            <person name="Cohen L."/>
        </authorList>
    </citation>
    <scope>NUCLEOTIDE SEQUENCE</scope>
    <source>
        <strain evidence="2">GSO104</strain>
    </source>
</reference>
<name>A0A7S4RWS5_9STRA</name>
<evidence type="ECO:0000313" key="2">
    <source>
        <dbReference type="EMBL" id="CAE4627403.1"/>
    </source>
</evidence>
<gene>
    <name evidence="2" type="ORF">DBRI00130_LOCUS25512</name>
</gene>
<organism evidence="2">
    <name type="scientific">Ditylum brightwellii</name>
    <dbReference type="NCBI Taxonomy" id="49249"/>
    <lineage>
        <taxon>Eukaryota</taxon>
        <taxon>Sar</taxon>
        <taxon>Stramenopiles</taxon>
        <taxon>Ochrophyta</taxon>
        <taxon>Bacillariophyta</taxon>
        <taxon>Mediophyceae</taxon>
        <taxon>Lithodesmiophycidae</taxon>
        <taxon>Lithodesmiales</taxon>
        <taxon>Lithodesmiaceae</taxon>
        <taxon>Ditylum</taxon>
    </lineage>
</organism>
<accession>A0A7S4RWS5</accession>
<feature type="compositionally biased region" description="Polar residues" evidence="1">
    <location>
        <begin position="42"/>
        <end position="66"/>
    </location>
</feature>
<dbReference type="AlphaFoldDB" id="A0A7S4RWS5"/>
<feature type="region of interest" description="Disordered" evidence="1">
    <location>
        <begin position="37"/>
        <end position="72"/>
    </location>
</feature>